<evidence type="ECO:0000256" key="2">
    <source>
        <dbReference type="ARBA" id="ARBA00006842"/>
    </source>
</evidence>
<dbReference type="eggNOG" id="KOG3366">
    <property type="taxonomic scope" value="Eukaryota"/>
</dbReference>
<dbReference type="OMA" id="TPQYKAK"/>
<keyword evidence="7" id="KW-0406">Ion transport</keyword>
<evidence type="ECO:0000313" key="12">
    <source>
        <dbReference type="Proteomes" id="UP000008141"/>
    </source>
</evidence>
<dbReference type="FunCoup" id="E1Z8N2">
    <property type="interactions" value="1373"/>
</dbReference>
<comment type="subcellular location">
    <subcellularLocation>
        <location evidence="1">Mitochondrion inner membrane</location>
    </subcellularLocation>
</comment>
<evidence type="ECO:0000256" key="1">
    <source>
        <dbReference type="ARBA" id="ARBA00004273"/>
    </source>
</evidence>
<dbReference type="GeneID" id="17356807"/>
<keyword evidence="9" id="KW-0472">Membrane</keyword>
<dbReference type="AlphaFoldDB" id="E1Z8N2"/>
<dbReference type="Pfam" id="PF05873">
    <property type="entry name" value="Mt_ATP-synt_D"/>
    <property type="match status" value="1"/>
</dbReference>
<dbReference type="SUPFAM" id="SSF161065">
    <property type="entry name" value="ATP synthase D chain-like"/>
    <property type="match status" value="1"/>
</dbReference>
<evidence type="ECO:0000313" key="11">
    <source>
        <dbReference type="EMBL" id="EFN57368.1"/>
    </source>
</evidence>
<dbReference type="InterPro" id="IPR036228">
    <property type="entry name" value="ATP_synth_F0_dsu_sf_mt"/>
</dbReference>
<keyword evidence="5" id="KW-0375">Hydrogen ion transport</keyword>
<dbReference type="OrthoDB" id="35799at2759"/>
<dbReference type="GO" id="GO:0045259">
    <property type="term" value="C:proton-transporting ATP synthase complex"/>
    <property type="evidence" value="ECO:0007669"/>
    <property type="project" value="UniProtKB-KW"/>
</dbReference>
<dbReference type="STRING" id="554065.E1Z8N2"/>
<evidence type="ECO:0000256" key="5">
    <source>
        <dbReference type="ARBA" id="ARBA00022781"/>
    </source>
</evidence>
<name>E1Z8N2_CHLVA</name>
<evidence type="ECO:0000256" key="3">
    <source>
        <dbReference type="ARBA" id="ARBA00022448"/>
    </source>
</evidence>
<evidence type="ECO:0000256" key="4">
    <source>
        <dbReference type="ARBA" id="ARBA00022547"/>
    </source>
</evidence>
<keyword evidence="4" id="KW-0138">CF(0)</keyword>
<evidence type="ECO:0000256" key="7">
    <source>
        <dbReference type="ARBA" id="ARBA00023065"/>
    </source>
</evidence>
<dbReference type="InterPro" id="IPR008689">
    <property type="entry name" value="ATP_synth_F0_dsu_mt"/>
</dbReference>
<proteinExistence type="inferred from homology"/>
<dbReference type="Gene3D" id="6.10.280.70">
    <property type="match status" value="1"/>
</dbReference>
<protein>
    <submittedName>
        <fullName evidence="11">Uncharacterized protein</fullName>
    </submittedName>
</protein>
<keyword evidence="8" id="KW-0496">Mitochondrion</keyword>
<dbReference type="KEGG" id="cvr:CHLNCDRAFT_56064"/>
<dbReference type="Proteomes" id="UP000008141">
    <property type="component" value="Unassembled WGS sequence"/>
</dbReference>
<dbReference type="RefSeq" id="XP_005849470.1">
    <property type="nucleotide sequence ID" value="XM_005849408.1"/>
</dbReference>
<evidence type="ECO:0000256" key="9">
    <source>
        <dbReference type="ARBA" id="ARBA00023136"/>
    </source>
</evidence>
<accession>E1Z8N2</accession>
<keyword evidence="10" id="KW-0175">Coiled coil</keyword>
<dbReference type="GO" id="GO:0005743">
    <property type="term" value="C:mitochondrial inner membrane"/>
    <property type="evidence" value="ECO:0007669"/>
    <property type="project" value="UniProtKB-SubCell"/>
</dbReference>
<dbReference type="InParanoid" id="E1Z8N2"/>
<gene>
    <name evidence="11" type="ORF">CHLNCDRAFT_56064</name>
</gene>
<reference evidence="11 12" key="1">
    <citation type="journal article" date="2010" name="Plant Cell">
        <title>The Chlorella variabilis NC64A genome reveals adaptation to photosymbiosis, coevolution with viruses, and cryptic sex.</title>
        <authorList>
            <person name="Blanc G."/>
            <person name="Duncan G."/>
            <person name="Agarkova I."/>
            <person name="Borodovsky M."/>
            <person name="Gurnon J."/>
            <person name="Kuo A."/>
            <person name="Lindquist E."/>
            <person name="Lucas S."/>
            <person name="Pangilinan J."/>
            <person name="Polle J."/>
            <person name="Salamov A."/>
            <person name="Terry A."/>
            <person name="Yamada T."/>
            <person name="Dunigan D.D."/>
            <person name="Grigoriev I.V."/>
            <person name="Claverie J.M."/>
            <person name="Van Etten J.L."/>
        </authorList>
    </citation>
    <scope>NUCLEOTIDE SEQUENCE [LARGE SCALE GENOMIC DNA]</scope>
    <source>
        <strain evidence="11 12">NC64A</strain>
    </source>
</reference>
<sequence length="183" mass="20406">MLRALAVRAARRGGALAAQQQRCFAEGAVAPQTTVWDELSDLVTSDDGKRELATLRSSYVDIAQKLTGMAKTQPAIKWADWSKEIDPKLVQQFKQAYETMKLPKYEGTELQEATAQFAALQKEAEALVTSSQIRIAEIQTEIANIQKEKERIATTTIDDELAADPELAKEVDEEVQKNYFMVV</sequence>
<dbReference type="PANTHER" id="PTHR12700">
    <property type="entry name" value="ATP SYNTHASE SUBUNIT D, MITOCHONDRIAL"/>
    <property type="match status" value="1"/>
</dbReference>
<keyword evidence="12" id="KW-1185">Reference proteome</keyword>
<dbReference type="EMBL" id="GL433839">
    <property type="protein sequence ID" value="EFN57368.1"/>
    <property type="molecule type" value="Genomic_DNA"/>
</dbReference>
<comment type="similarity">
    <text evidence="2">Belongs to the ATPase d subunit family.</text>
</comment>
<keyword evidence="3" id="KW-0813">Transport</keyword>
<keyword evidence="6" id="KW-0999">Mitochondrion inner membrane</keyword>
<evidence type="ECO:0000256" key="10">
    <source>
        <dbReference type="SAM" id="Coils"/>
    </source>
</evidence>
<organism evidence="12">
    <name type="scientific">Chlorella variabilis</name>
    <name type="common">Green alga</name>
    <dbReference type="NCBI Taxonomy" id="554065"/>
    <lineage>
        <taxon>Eukaryota</taxon>
        <taxon>Viridiplantae</taxon>
        <taxon>Chlorophyta</taxon>
        <taxon>core chlorophytes</taxon>
        <taxon>Trebouxiophyceae</taxon>
        <taxon>Chlorellales</taxon>
        <taxon>Chlorellaceae</taxon>
        <taxon>Chlorella clade</taxon>
        <taxon>Chlorella</taxon>
    </lineage>
</organism>
<evidence type="ECO:0000256" key="6">
    <source>
        <dbReference type="ARBA" id="ARBA00022792"/>
    </source>
</evidence>
<feature type="coiled-coil region" evidence="10">
    <location>
        <begin position="110"/>
        <end position="155"/>
    </location>
</feature>
<evidence type="ECO:0000256" key="8">
    <source>
        <dbReference type="ARBA" id="ARBA00023128"/>
    </source>
</evidence>
<dbReference type="GO" id="GO:0015986">
    <property type="term" value="P:proton motive force-driven ATP synthesis"/>
    <property type="evidence" value="ECO:0007669"/>
    <property type="project" value="InterPro"/>
</dbReference>
<dbReference type="GO" id="GO:0015078">
    <property type="term" value="F:proton transmembrane transporter activity"/>
    <property type="evidence" value="ECO:0007669"/>
    <property type="project" value="InterPro"/>
</dbReference>